<sequence length="398" mass="41480">MAPFTWLPRRALAAAAIAALVSTVTACQPAPALSAATGADAPLATWVPAAPPSNEVVARGPVIERDDSTVICLDAAPDTDPLNDCAGALPLRGWSWEGLEGVETTNEVTWGGLQASEGRFCVIRGRFDGTALTVTSAPPPYEMDAGRDFPVPVEPGPLVAASAVEAHAHELLGDGYVATTLENGRALVRVIWDDGALQRAFDEEHGAGAVIVRPLLEGTGDETPPAPTLASLLGSPEPTLPSGEVQGWGTVIERDGGPQLCLAGELQSLPPQCVGGLVLSGWEWEAVDGWEEVRGVRFGGPYAVSGTFDGAQLEVSDTPSPPPHLTETEFGGHGDEATLLSIQERLLGAQDMLISVPDLGWGYLRISVIWDDGTLQRAADAVFGPGLVRITSALSPVE</sequence>
<name>A0A9W6M9K6_9MICO</name>
<dbReference type="AlphaFoldDB" id="A0A9W6M9K6"/>
<reference evidence="2" key="1">
    <citation type="journal article" date="2014" name="Int. J. Syst. Evol. Microbiol.">
        <title>Complete genome sequence of Corynebacterium casei LMG S-19264T (=DSM 44701T), isolated from a smear-ripened cheese.</title>
        <authorList>
            <consortium name="US DOE Joint Genome Institute (JGI-PGF)"/>
            <person name="Walter F."/>
            <person name="Albersmeier A."/>
            <person name="Kalinowski J."/>
            <person name="Ruckert C."/>
        </authorList>
    </citation>
    <scope>NUCLEOTIDE SEQUENCE</scope>
    <source>
        <strain evidence="2">VKM Ac-1958</strain>
    </source>
</reference>
<organism evidence="2 3">
    <name type="scientific">Microbacterium keratanolyticum</name>
    <dbReference type="NCBI Taxonomy" id="67574"/>
    <lineage>
        <taxon>Bacteria</taxon>
        <taxon>Bacillati</taxon>
        <taxon>Actinomycetota</taxon>
        <taxon>Actinomycetes</taxon>
        <taxon>Micrococcales</taxon>
        <taxon>Microbacteriaceae</taxon>
        <taxon>Microbacterium</taxon>
    </lineage>
</organism>
<comment type="caution">
    <text evidence="2">The sequence shown here is derived from an EMBL/GenBank/DDBJ whole genome shotgun (WGS) entry which is preliminary data.</text>
</comment>
<feature type="signal peptide" evidence="1">
    <location>
        <begin position="1"/>
        <end position="26"/>
    </location>
</feature>
<proteinExistence type="predicted"/>
<dbReference type="Proteomes" id="UP001142325">
    <property type="component" value="Unassembled WGS sequence"/>
</dbReference>
<gene>
    <name evidence="2" type="ORF">GCM10017596_20040</name>
</gene>
<protein>
    <submittedName>
        <fullName evidence="2">Uncharacterized protein</fullName>
    </submittedName>
</protein>
<feature type="chain" id="PRO_5040794138" evidence="1">
    <location>
        <begin position="27"/>
        <end position="398"/>
    </location>
</feature>
<keyword evidence="1" id="KW-0732">Signal</keyword>
<dbReference type="EMBL" id="BSET01000002">
    <property type="protein sequence ID" value="GLK02289.1"/>
    <property type="molecule type" value="Genomic_DNA"/>
</dbReference>
<reference evidence="2" key="2">
    <citation type="submission" date="2023-01" db="EMBL/GenBank/DDBJ databases">
        <authorList>
            <person name="Sun Q."/>
            <person name="Evtushenko L."/>
        </authorList>
    </citation>
    <scope>NUCLEOTIDE SEQUENCE</scope>
    <source>
        <strain evidence="2">VKM Ac-1958</strain>
    </source>
</reference>
<accession>A0A9W6M9K6</accession>
<dbReference type="RefSeq" id="WP_204939848.1">
    <property type="nucleotide sequence ID" value="NZ_BAAAUM010000002.1"/>
</dbReference>
<evidence type="ECO:0000313" key="2">
    <source>
        <dbReference type="EMBL" id="GLK02289.1"/>
    </source>
</evidence>
<evidence type="ECO:0000256" key="1">
    <source>
        <dbReference type="SAM" id="SignalP"/>
    </source>
</evidence>
<evidence type="ECO:0000313" key="3">
    <source>
        <dbReference type="Proteomes" id="UP001142325"/>
    </source>
</evidence>
<keyword evidence="3" id="KW-1185">Reference proteome</keyword>